<protein>
    <recommendedName>
        <fullName evidence="1">Reverse transcriptase zinc-binding domain-containing protein</fullName>
    </recommendedName>
</protein>
<sequence length="236" mass="28172">MWWEPRGDTSSIWCDNWSNLGPLHIHSSNVHTCYPMKDTVLWPEYVVDHVKVNLHLTYLSNQDDKTWWTETSNGKFTVKLVWESLRNKKDKVEDMVKLWIKETPFKISFLMWRIWFGNIPVMSTIPVEETIEHLSLKGETATRIWNYFRYASGILDPMLNIKQYIRLWWDVEGNYKVKLIFRVILGITDSVLNLIHTRFNLNCTSNSWPHILAELEQYKPKIGYKIVRWEPLLIIC</sequence>
<dbReference type="Pfam" id="PF13966">
    <property type="entry name" value="zf-RVT"/>
    <property type="match status" value="1"/>
</dbReference>
<evidence type="ECO:0000313" key="2">
    <source>
        <dbReference type="EMBL" id="KAG5630930.1"/>
    </source>
</evidence>
<dbReference type="AlphaFoldDB" id="A0A9J6B2W7"/>
<proteinExistence type="predicted"/>
<comment type="caution">
    <text evidence="2">The sequence shown here is derived from an EMBL/GenBank/DDBJ whole genome shotgun (WGS) entry which is preliminary data.</text>
</comment>
<keyword evidence="3" id="KW-1185">Reference proteome</keyword>
<evidence type="ECO:0000259" key="1">
    <source>
        <dbReference type="Pfam" id="PF13966"/>
    </source>
</evidence>
<accession>A0A9J6B2W7</accession>
<dbReference type="InterPro" id="IPR026960">
    <property type="entry name" value="RVT-Znf"/>
</dbReference>
<dbReference type="OrthoDB" id="1305258at2759"/>
<dbReference type="Proteomes" id="UP000824120">
    <property type="component" value="Chromosome 1"/>
</dbReference>
<dbReference type="EMBL" id="JACXVP010000001">
    <property type="protein sequence ID" value="KAG5630930.1"/>
    <property type="molecule type" value="Genomic_DNA"/>
</dbReference>
<evidence type="ECO:0000313" key="3">
    <source>
        <dbReference type="Proteomes" id="UP000824120"/>
    </source>
</evidence>
<feature type="domain" description="Reverse transcriptase zinc-binding" evidence="1">
    <location>
        <begin position="76"/>
        <end position="123"/>
    </location>
</feature>
<gene>
    <name evidence="2" type="ORF">H5410_002647</name>
</gene>
<name>A0A9J6B2W7_SOLCO</name>
<organism evidence="2 3">
    <name type="scientific">Solanum commersonii</name>
    <name type="common">Commerson's wild potato</name>
    <name type="synonym">Commerson's nightshade</name>
    <dbReference type="NCBI Taxonomy" id="4109"/>
    <lineage>
        <taxon>Eukaryota</taxon>
        <taxon>Viridiplantae</taxon>
        <taxon>Streptophyta</taxon>
        <taxon>Embryophyta</taxon>
        <taxon>Tracheophyta</taxon>
        <taxon>Spermatophyta</taxon>
        <taxon>Magnoliopsida</taxon>
        <taxon>eudicotyledons</taxon>
        <taxon>Gunneridae</taxon>
        <taxon>Pentapetalae</taxon>
        <taxon>asterids</taxon>
        <taxon>lamiids</taxon>
        <taxon>Solanales</taxon>
        <taxon>Solanaceae</taxon>
        <taxon>Solanoideae</taxon>
        <taxon>Solaneae</taxon>
        <taxon>Solanum</taxon>
    </lineage>
</organism>
<reference evidence="2 3" key="1">
    <citation type="submission" date="2020-09" db="EMBL/GenBank/DDBJ databases">
        <title>De no assembly of potato wild relative species, Solanum commersonii.</title>
        <authorList>
            <person name="Cho K."/>
        </authorList>
    </citation>
    <scope>NUCLEOTIDE SEQUENCE [LARGE SCALE GENOMIC DNA]</scope>
    <source>
        <strain evidence="2">LZ3.2</strain>
        <tissue evidence="2">Leaf</tissue>
    </source>
</reference>